<organism evidence="1 2">
    <name type="scientific">Sporolactobacillus inulinus CASD</name>
    <dbReference type="NCBI Taxonomy" id="1069536"/>
    <lineage>
        <taxon>Bacteria</taxon>
        <taxon>Bacillati</taxon>
        <taxon>Bacillota</taxon>
        <taxon>Bacilli</taxon>
        <taxon>Bacillales</taxon>
        <taxon>Sporolactobacillaceae</taxon>
        <taxon>Sporolactobacillus</taxon>
    </lineage>
</organism>
<accession>A0A0U1QP18</accession>
<dbReference type="RefSeq" id="WP_010025321.1">
    <property type="nucleotide sequence ID" value="NZ_AFVQ02000095.1"/>
</dbReference>
<protein>
    <recommendedName>
        <fullName evidence="3">YgiT-type zinc finger protein</fullName>
    </recommendedName>
</protein>
<sequence>MLLVKQQKVQRHESTCICGEHAEFRYGTRDFFIGTRKITVQNIPHFYCSRCNKAYYDSNLPVDKLLRYAYLNNMDEIDWNNKERYI</sequence>
<dbReference type="Proteomes" id="UP000035553">
    <property type="component" value="Unassembled WGS sequence"/>
</dbReference>
<reference evidence="1 2" key="1">
    <citation type="journal article" date="2011" name="J. Bacteriol.">
        <title>Draft genome sequence of Sporolactobacillus inulinus strain CASD, an efficient D-lactic acid-producing bacterium with high-concentration lactate tolerance capability.</title>
        <authorList>
            <person name="Yu B."/>
            <person name="Su F."/>
            <person name="Wang L."/>
            <person name="Xu K."/>
            <person name="Zhao B."/>
            <person name="Xu P."/>
        </authorList>
    </citation>
    <scope>NUCLEOTIDE SEQUENCE [LARGE SCALE GENOMIC DNA]</scope>
    <source>
        <strain evidence="1 2">CASD</strain>
    </source>
</reference>
<evidence type="ECO:0000313" key="1">
    <source>
        <dbReference type="EMBL" id="KLI02515.1"/>
    </source>
</evidence>
<dbReference type="NCBIfam" id="TIGR03831">
    <property type="entry name" value="YgiT_finger"/>
    <property type="match status" value="1"/>
</dbReference>
<name>A0A0U1QP18_9BACL</name>
<evidence type="ECO:0008006" key="3">
    <source>
        <dbReference type="Google" id="ProtNLM"/>
    </source>
</evidence>
<dbReference type="InterPro" id="IPR022453">
    <property type="entry name" value="Znf_MqsA-type"/>
</dbReference>
<dbReference type="EMBL" id="AFVQ02000095">
    <property type="protein sequence ID" value="KLI02515.1"/>
    <property type="molecule type" value="Genomic_DNA"/>
</dbReference>
<comment type="caution">
    <text evidence="1">The sequence shown here is derived from an EMBL/GenBank/DDBJ whole genome shotgun (WGS) entry which is preliminary data.</text>
</comment>
<dbReference type="AlphaFoldDB" id="A0A0U1QP18"/>
<dbReference type="OrthoDB" id="2666319at2"/>
<keyword evidence="2" id="KW-1185">Reference proteome</keyword>
<evidence type="ECO:0000313" key="2">
    <source>
        <dbReference type="Proteomes" id="UP000035553"/>
    </source>
</evidence>
<gene>
    <name evidence="1" type="ORF">SINU_07630</name>
</gene>
<proteinExistence type="predicted"/>